<reference evidence="1" key="1">
    <citation type="journal article" date="2021" name="Proc. Natl. Acad. Sci. U.S.A.">
        <title>A Catalog of Tens of Thousands of Viruses from Human Metagenomes Reveals Hidden Associations with Chronic Diseases.</title>
        <authorList>
            <person name="Tisza M.J."/>
            <person name="Buck C.B."/>
        </authorList>
    </citation>
    <scope>NUCLEOTIDE SEQUENCE</scope>
    <source>
        <strain evidence="1">CtgXL3</strain>
    </source>
</reference>
<accession>A0A8S5QQI6</accession>
<evidence type="ECO:0000313" key="1">
    <source>
        <dbReference type="EMBL" id="DAE21478.1"/>
    </source>
</evidence>
<proteinExistence type="predicted"/>
<name>A0A8S5QQI6_9CAUD</name>
<sequence>MRNHTRNNGINVPITRHAMSTRKTAVACLFVVLLHYSPHNALQAISSPFVCLTLTTYHLTRLNAVYVPCSASQTINTAYTHTHTRTYTRVTHCTPHRPVLFNPPAFIPTTPKQDHITANFKH</sequence>
<dbReference type="EMBL" id="BK015712">
    <property type="protein sequence ID" value="DAE21478.1"/>
    <property type="molecule type" value="Genomic_DNA"/>
</dbReference>
<protein>
    <submittedName>
        <fullName evidence="1">Uncharacterized protein</fullName>
    </submittedName>
</protein>
<organism evidence="1">
    <name type="scientific">Myoviridae sp. ctgXL3</name>
    <dbReference type="NCBI Taxonomy" id="2826681"/>
    <lineage>
        <taxon>Viruses</taxon>
        <taxon>Duplodnaviria</taxon>
        <taxon>Heunggongvirae</taxon>
        <taxon>Uroviricota</taxon>
        <taxon>Caudoviricetes</taxon>
    </lineage>
</organism>